<dbReference type="EMBL" id="JAFCMP010000157">
    <property type="protein sequence ID" value="KAG5184677.1"/>
    <property type="molecule type" value="Genomic_DNA"/>
</dbReference>
<dbReference type="PANTHER" id="PTHR16188">
    <property type="entry name" value="PROTEIN PHOSPHATASE 1 INHIBITOR POTENTIATED BY PROTEIN KINASE C"/>
    <property type="match status" value="1"/>
</dbReference>
<evidence type="ECO:0000256" key="2">
    <source>
        <dbReference type="ARBA" id="ARBA00022553"/>
    </source>
</evidence>
<evidence type="ECO:0000256" key="1">
    <source>
        <dbReference type="ARBA" id="ARBA00005483"/>
    </source>
</evidence>
<reference evidence="5" key="1">
    <citation type="submission" date="2021-02" db="EMBL/GenBank/DDBJ databases">
        <title>First Annotated Genome of the Yellow-green Alga Tribonema minus.</title>
        <authorList>
            <person name="Mahan K.M."/>
        </authorList>
    </citation>
    <scope>NUCLEOTIDE SEQUENCE</scope>
    <source>
        <strain evidence="5">UTEX B ZZ1240</strain>
    </source>
</reference>
<sequence length="113" mass="12926">MPGSPMNFKAPQEDDEEDRPKSAKNKLTGKYDMSVLREIARVEEAAIEELVELYGVDEEDELAVEFDIHELMAMDPGDRRAALKDKLADCPKPTDEFVDKYLERIKTLNPKLK</sequence>
<dbReference type="OrthoDB" id="8193882at2759"/>
<name>A0A836CG67_9STRA</name>
<dbReference type="PANTHER" id="PTHR16188:SF14">
    <property type="entry name" value="GEO07393P1"/>
    <property type="match status" value="1"/>
</dbReference>
<dbReference type="InterPro" id="IPR008025">
    <property type="entry name" value="CPI-17"/>
</dbReference>
<dbReference type="Proteomes" id="UP000664859">
    <property type="component" value="Unassembled WGS sequence"/>
</dbReference>
<dbReference type="SUPFAM" id="SSF81790">
    <property type="entry name" value="Myosin phosphatase inhibitor 17kDa protein, CPI-17"/>
    <property type="match status" value="1"/>
</dbReference>
<dbReference type="Gene3D" id="1.10.150.220">
    <property type="entry name" value="CPI-17"/>
    <property type="match status" value="1"/>
</dbReference>
<comment type="similarity">
    <text evidence="1">Belongs to the PP1 inhibitor family.</text>
</comment>
<proteinExistence type="inferred from homology"/>
<evidence type="ECO:0000256" key="4">
    <source>
        <dbReference type="SAM" id="MobiDB-lite"/>
    </source>
</evidence>
<dbReference type="AlphaFoldDB" id="A0A836CG67"/>
<evidence type="ECO:0000256" key="3">
    <source>
        <dbReference type="ARBA" id="ARBA00023272"/>
    </source>
</evidence>
<keyword evidence="3" id="KW-0650">Protein phosphatase inhibitor</keyword>
<accession>A0A836CG67</accession>
<dbReference type="InterPro" id="IPR036658">
    <property type="entry name" value="CPI-17_sf"/>
</dbReference>
<comment type="caution">
    <text evidence="5">The sequence shown here is derived from an EMBL/GenBank/DDBJ whole genome shotgun (WGS) entry which is preliminary data.</text>
</comment>
<keyword evidence="2" id="KW-0597">Phosphoprotein</keyword>
<evidence type="ECO:0000313" key="5">
    <source>
        <dbReference type="EMBL" id="KAG5184677.1"/>
    </source>
</evidence>
<keyword evidence="6" id="KW-1185">Reference proteome</keyword>
<dbReference type="GO" id="GO:0004865">
    <property type="term" value="F:protein serine/threonine phosphatase inhibitor activity"/>
    <property type="evidence" value="ECO:0007669"/>
    <property type="project" value="TreeGrafter"/>
</dbReference>
<evidence type="ECO:0000313" key="6">
    <source>
        <dbReference type="Proteomes" id="UP000664859"/>
    </source>
</evidence>
<dbReference type="Pfam" id="PF05361">
    <property type="entry name" value="PP1_inhibitor"/>
    <property type="match status" value="1"/>
</dbReference>
<protein>
    <submittedName>
        <fullName evidence="5">Protein phosphatase 1 regulatory subunit 14B</fullName>
    </submittedName>
</protein>
<dbReference type="GO" id="GO:0005737">
    <property type="term" value="C:cytoplasm"/>
    <property type="evidence" value="ECO:0007669"/>
    <property type="project" value="InterPro"/>
</dbReference>
<feature type="region of interest" description="Disordered" evidence="4">
    <location>
        <begin position="1"/>
        <end position="26"/>
    </location>
</feature>
<organism evidence="5 6">
    <name type="scientific">Tribonema minus</name>
    <dbReference type="NCBI Taxonomy" id="303371"/>
    <lineage>
        <taxon>Eukaryota</taxon>
        <taxon>Sar</taxon>
        <taxon>Stramenopiles</taxon>
        <taxon>Ochrophyta</taxon>
        <taxon>PX clade</taxon>
        <taxon>Xanthophyceae</taxon>
        <taxon>Tribonematales</taxon>
        <taxon>Tribonemataceae</taxon>
        <taxon>Tribonema</taxon>
    </lineage>
</organism>
<gene>
    <name evidence="5" type="ORF">JKP88DRAFT_219702</name>
</gene>